<organism evidence="6 7">
    <name type="scientific">Saccharothrix algeriensis</name>
    <dbReference type="NCBI Taxonomy" id="173560"/>
    <lineage>
        <taxon>Bacteria</taxon>
        <taxon>Bacillati</taxon>
        <taxon>Actinomycetota</taxon>
        <taxon>Actinomycetes</taxon>
        <taxon>Pseudonocardiales</taxon>
        <taxon>Pseudonocardiaceae</taxon>
        <taxon>Saccharothrix</taxon>
    </lineage>
</organism>
<evidence type="ECO:0000259" key="5">
    <source>
        <dbReference type="Pfam" id="PF00561"/>
    </source>
</evidence>
<comment type="similarity">
    <text evidence="2">Belongs to the AB hydrolase superfamily. FUS2 hydrolase family.</text>
</comment>
<gene>
    <name evidence="6" type="ORF">J7S33_06390</name>
</gene>
<keyword evidence="4" id="KW-0812">Transmembrane</keyword>
<evidence type="ECO:0000313" key="7">
    <source>
        <dbReference type="Proteomes" id="UP000671828"/>
    </source>
</evidence>
<dbReference type="GO" id="GO:0052689">
    <property type="term" value="F:carboxylic ester hydrolase activity"/>
    <property type="evidence" value="ECO:0007669"/>
    <property type="project" value="UniProtKB-ARBA"/>
</dbReference>
<dbReference type="InterPro" id="IPR029058">
    <property type="entry name" value="AB_hydrolase_fold"/>
</dbReference>
<dbReference type="Pfam" id="PF00561">
    <property type="entry name" value="Abhydrolase_1"/>
    <property type="match status" value="1"/>
</dbReference>
<dbReference type="PANTHER" id="PTHR22946">
    <property type="entry name" value="DIENELACTONE HYDROLASE DOMAIN-CONTAINING PROTEIN-RELATED"/>
    <property type="match status" value="1"/>
</dbReference>
<keyword evidence="4" id="KW-0472">Membrane</keyword>
<reference evidence="6" key="1">
    <citation type="submission" date="2021-04" db="EMBL/GenBank/DDBJ databases">
        <title>Saccharothrix algeriensis WGS.</title>
        <authorList>
            <person name="Stuskova K."/>
            <person name="Hakalova E."/>
            <person name="Tebbal A.B."/>
            <person name="Eichmeier A."/>
        </authorList>
    </citation>
    <scope>NUCLEOTIDE SEQUENCE</scope>
    <source>
        <strain evidence="6">NRRL B-24137</strain>
    </source>
</reference>
<proteinExistence type="inferred from homology"/>
<protein>
    <submittedName>
        <fullName evidence="6">Alpha/beta fold hydrolase</fullName>
    </submittedName>
</protein>
<dbReference type="AlphaFoldDB" id="A0A8T8I137"/>
<feature type="compositionally biased region" description="Low complexity" evidence="3">
    <location>
        <begin position="249"/>
        <end position="259"/>
    </location>
</feature>
<dbReference type="Proteomes" id="UP000671828">
    <property type="component" value="Chromosome"/>
</dbReference>
<dbReference type="SUPFAM" id="SSF53474">
    <property type="entry name" value="alpha/beta-Hydrolases"/>
    <property type="match status" value="1"/>
</dbReference>
<feature type="transmembrane region" description="Helical" evidence="4">
    <location>
        <begin position="12"/>
        <end position="34"/>
    </location>
</feature>
<evidence type="ECO:0000256" key="3">
    <source>
        <dbReference type="SAM" id="MobiDB-lite"/>
    </source>
</evidence>
<dbReference type="PANTHER" id="PTHR22946:SF9">
    <property type="entry name" value="POLYKETIDE TRANSFERASE AF380"/>
    <property type="match status" value="1"/>
</dbReference>
<keyword evidence="1 6" id="KW-0378">Hydrolase</keyword>
<feature type="domain" description="AB hydrolase-1" evidence="5">
    <location>
        <begin position="78"/>
        <end position="193"/>
    </location>
</feature>
<accession>A0A8T8I137</accession>
<dbReference type="InterPro" id="IPR050261">
    <property type="entry name" value="FrsA_esterase"/>
</dbReference>
<dbReference type="Gene3D" id="3.40.50.1820">
    <property type="entry name" value="alpha/beta hydrolase"/>
    <property type="match status" value="1"/>
</dbReference>
<dbReference type="EMBL" id="CP072788">
    <property type="protein sequence ID" value="QTR04502.1"/>
    <property type="molecule type" value="Genomic_DNA"/>
</dbReference>
<name>A0A8T8I137_9PSEU</name>
<feature type="region of interest" description="Disordered" evidence="3">
    <location>
        <begin position="245"/>
        <end position="274"/>
    </location>
</feature>
<evidence type="ECO:0000256" key="2">
    <source>
        <dbReference type="ARBA" id="ARBA00038115"/>
    </source>
</evidence>
<evidence type="ECO:0000313" key="6">
    <source>
        <dbReference type="EMBL" id="QTR04502.1"/>
    </source>
</evidence>
<dbReference type="InterPro" id="IPR000073">
    <property type="entry name" value="AB_hydrolase_1"/>
</dbReference>
<evidence type="ECO:0000256" key="4">
    <source>
        <dbReference type="SAM" id="Phobius"/>
    </source>
</evidence>
<feature type="non-terminal residue" evidence="6">
    <location>
        <position position="1"/>
    </location>
</feature>
<keyword evidence="4" id="KW-1133">Transmembrane helix</keyword>
<sequence>SMGAKRRGPATRAASVLLTPLAPLFGAFLAYRIYHPPRRRHHRSPADYDLPATELVLPLPDRKGSLHLWVCEGDPDRVVVVGHGIGLSKSASLPHAKFLHEAGYTVVLFDHRNHGRSSQDASALGLSARFTSDVAAVVDHFRGRAAHAGARFAVWGFSFSTFPILYVPMRGRTPVAAIICDSGPAVDTGPLFRNFLDTGALPIPAPVLFGPGAVGGGAGVRRPQRRDGARAVAAARRAVTTASGCCSWRASGTRSSRPPRSGPSPPATRTRSTA</sequence>
<evidence type="ECO:0000256" key="1">
    <source>
        <dbReference type="ARBA" id="ARBA00022801"/>
    </source>
</evidence>